<proteinExistence type="predicted"/>
<protein>
    <submittedName>
        <fullName evidence="1">Pex12 amino terminal region-domain-containing protein</fullName>
    </submittedName>
</protein>
<evidence type="ECO:0000313" key="2">
    <source>
        <dbReference type="Proteomes" id="UP000814128"/>
    </source>
</evidence>
<dbReference type="Proteomes" id="UP000814128">
    <property type="component" value="Unassembled WGS sequence"/>
</dbReference>
<organism evidence="1 2">
    <name type="scientific">Vararia minispora EC-137</name>
    <dbReference type="NCBI Taxonomy" id="1314806"/>
    <lineage>
        <taxon>Eukaryota</taxon>
        <taxon>Fungi</taxon>
        <taxon>Dikarya</taxon>
        <taxon>Basidiomycota</taxon>
        <taxon>Agaricomycotina</taxon>
        <taxon>Agaricomycetes</taxon>
        <taxon>Russulales</taxon>
        <taxon>Lachnocladiaceae</taxon>
        <taxon>Vararia</taxon>
    </lineage>
</organism>
<gene>
    <name evidence="1" type="ORF">K488DRAFT_53636</name>
</gene>
<name>A0ACB8QHD3_9AGAM</name>
<dbReference type="EMBL" id="MU273609">
    <property type="protein sequence ID" value="KAI0030711.1"/>
    <property type="molecule type" value="Genomic_DNA"/>
</dbReference>
<sequence>MTNSKLWRQAWELAQPQIQSAQNVLTGPSPVQRVLRAGQLDAELLDQELAHLLQGPLSSALGLIHSSLKHRFEPELALIIQLALYRLSVCETGASYGAELQGLRYSPGPLKGLLKFNLVCGLSARQLAVHSALTIVGPHVHTRMRGHALAHAWPDAPTSDIRRQAWDVLAKLETGYAALALASFVAFLWDGRYRTLADRLLGMKLVPATRLVKREVSYEFMNRQMVWHAFTEFLLFVLPLLPRRALQRSASAAVDAVSQPVATLASMLPSSVRDALELSPRVVTDAAGQQRGLYWHLSDTECAICHENAALILSVSSPSETSNIYLSQSAAMRVSDSGKERPTHPLTTPYRTSCNHVYCYACVADRMLRAADEGSSPWTCLRCTEPVYSVERVLAEPLYWISDGEEDGRSTLDWGSDYFDELGSSSVSGVSGMSIGSRSWSDGERSD</sequence>
<accession>A0ACB8QHD3</accession>
<comment type="caution">
    <text evidence="1">The sequence shown here is derived from an EMBL/GenBank/DDBJ whole genome shotgun (WGS) entry which is preliminary data.</text>
</comment>
<reference evidence="1" key="1">
    <citation type="submission" date="2021-02" db="EMBL/GenBank/DDBJ databases">
        <authorList>
            <consortium name="DOE Joint Genome Institute"/>
            <person name="Ahrendt S."/>
            <person name="Looney B.P."/>
            <person name="Miyauchi S."/>
            <person name="Morin E."/>
            <person name="Drula E."/>
            <person name="Courty P.E."/>
            <person name="Chicoki N."/>
            <person name="Fauchery L."/>
            <person name="Kohler A."/>
            <person name="Kuo A."/>
            <person name="Labutti K."/>
            <person name="Pangilinan J."/>
            <person name="Lipzen A."/>
            <person name="Riley R."/>
            <person name="Andreopoulos W."/>
            <person name="He G."/>
            <person name="Johnson J."/>
            <person name="Barry K.W."/>
            <person name="Grigoriev I.V."/>
            <person name="Nagy L."/>
            <person name="Hibbett D."/>
            <person name="Henrissat B."/>
            <person name="Matheny P.B."/>
            <person name="Labbe J."/>
            <person name="Martin F."/>
        </authorList>
    </citation>
    <scope>NUCLEOTIDE SEQUENCE</scope>
    <source>
        <strain evidence="1">EC-137</strain>
    </source>
</reference>
<evidence type="ECO:0000313" key="1">
    <source>
        <dbReference type="EMBL" id="KAI0030711.1"/>
    </source>
</evidence>
<keyword evidence="2" id="KW-1185">Reference proteome</keyword>
<reference evidence="1" key="2">
    <citation type="journal article" date="2022" name="New Phytol.">
        <title>Evolutionary transition to the ectomycorrhizal habit in the genomes of a hyperdiverse lineage of mushroom-forming fungi.</title>
        <authorList>
            <person name="Looney B."/>
            <person name="Miyauchi S."/>
            <person name="Morin E."/>
            <person name="Drula E."/>
            <person name="Courty P.E."/>
            <person name="Kohler A."/>
            <person name="Kuo A."/>
            <person name="LaButti K."/>
            <person name="Pangilinan J."/>
            <person name="Lipzen A."/>
            <person name="Riley R."/>
            <person name="Andreopoulos W."/>
            <person name="He G."/>
            <person name="Johnson J."/>
            <person name="Nolan M."/>
            <person name="Tritt A."/>
            <person name="Barry K.W."/>
            <person name="Grigoriev I.V."/>
            <person name="Nagy L.G."/>
            <person name="Hibbett D."/>
            <person name="Henrissat B."/>
            <person name="Matheny P.B."/>
            <person name="Labbe J."/>
            <person name="Martin F.M."/>
        </authorList>
    </citation>
    <scope>NUCLEOTIDE SEQUENCE</scope>
    <source>
        <strain evidence="1">EC-137</strain>
    </source>
</reference>